<dbReference type="GO" id="GO:0005829">
    <property type="term" value="C:cytosol"/>
    <property type="evidence" value="ECO:0007669"/>
    <property type="project" value="TreeGrafter"/>
</dbReference>
<evidence type="ECO:0000313" key="4">
    <source>
        <dbReference type="Proteomes" id="UP000268321"/>
    </source>
</evidence>
<dbReference type="GO" id="GO:0008902">
    <property type="term" value="F:hydroxymethylpyrimidine kinase activity"/>
    <property type="evidence" value="ECO:0007669"/>
    <property type="project" value="TreeGrafter"/>
</dbReference>
<name>A0A4P9ZKQ4_9ASCO</name>
<evidence type="ECO:0000259" key="1">
    <source>
        <dbReference type="Pfam" id="PF03070"/>
    </source>
</evidence>
<dbReference type="InterPro" id="IPR004305">
    <property type="entry name" value="Thiaminase-2/PQQC"/>
</dbReference>
<dbReference type="InterPro" id="IPR013749">
    <property type="entry name" value="PM/HMP-P_kinase-1"/>
</dbReference>
<dbReference type="Proteomes" id="UP000268321">
    <property type="component" value="Unassembled WGS sequence"/>
</dbReference>
<dbReference type="InterPro" id="IPR016084">
    <property type="entry name" value="Haem_Oase-like_multi-hlx"/>
</dbReference>
<organism evidence="3 4">
    <name type="scientific">Metschnikowia bicuspidata</name>
    <dbReference type="NCBI Taxonomy" id="27322"/>
    <lineage>
        <taxon>Eukaryota</taxon>
        <taxon>Fungi</taxon>
        <taxon>Dikarya</taxon>
        <taxon>Ascomycota</taxon>
        <taxon>Saccharomycotina</taxon>
        <taxon>Pichiomycetes</taxon>
        <taxon>Metschnikowiaceae</taxon>
        <taxon>Metschnikowia</taxon>
    </lineage>
</organism>
<evidence type="ECO:0000259" key="2">
    <source>
        <dbReference type="Pfam" id="PF08543"/>
    </source>
</evidence>
<protein>
    <submittedName>
        <fullName evidence="3">Heme oxygenase-like protein</fullName>
    </submittedName>
</protein>
<dbReference type="InterPro" id="IPR029056">
    <property type="entry name" value="Ribokinase-like"/>
</dbReference>
<dbReference type="SUPFAM" id="SSF48613">
    <property type="entry name" value="Heme oxygenase-like"/>
    <property type="match status" value="1"/>
</dbReference>
<proteinExistence type="predicted"/>
<dbReference type="PANTHER" id="PTHR20858:SF17">
    <property type="entry name" value="HYDROXYMETHYLPYRIMIDINE_PHOSPHOMETHYLPYRIMIDINE KINASE THI20-RELATED"/>
    <property type="match status" value="1"/>
</dbReference>
<dbReference type="GO" id="GO:0008972">
    <property type="term" value="F:phosphomethylpyrimidine kinase activity"/>
    <property type="evidence" value="ECO:0007669"/>
    <property type="project" value="TreeGrafter"/>
</dbReference>
<feature type="domain" description="Pyridoxamine kinase/Phosphomethylpyrimidine kinase" evidence="2">
    <location>
        <begin position="6"/>
        <end position="80"/>
    </location>
</feature>
<dbReference type="SUPFAM" id="SSF53613">
    <property type="entry name" value="Ribokinase-like"/>
    <property type="match status" value="1"/>
</dbReference>
<keyword evidence="4" id="KW-1185">Reference proteome</keyword>
<feature type="domain" description="Thiaminase-2/PQQC" evidence="1">
    <location>
        <begin position="108"/>
        <end position="311"/>
    </location>
</feature>
<dbReference type="Gene3D" id="1.20.910.10">
    <property type="entry name" value="Heme oxygenase-like"/>
    <property type="match status" value="1"/>
</dbReference>
<dbReference type="AlphaFoldDB" id="A0A4P9ZKQ4"/>
<dbReference type="EMBL" id="ML004429">
    <property type="protein sequence ID" value="RKP32740.1"/>
    <property type="molecule type" value="Genomic_DNA"/>
</dbReference>
<dbReference type="Pfam" id="PF08543">
    <property type="entry name" value="Phos_pyr_kin"/>
    <property type="match status" value="1"/>
</dbReference>
<reference evidence="4" key="1">
    <citation type="journal article" date="2018" name="Nat. Microbiol.">
        <title>Leveraging single-cell genomics to expand the fungal tree of life.</title>
        <authorList>
            <person name="Ahrendt S.R."/>
            <person name="Quandt C.A."/>
            <person name="Ciobanu D."/>
            <person name="Clum A."/>
            <person name="Salamov A."/>
            <person name="Andreopoulos B."/>
            <person name="Cheng J.F."/>
            <person name="Woyke T."/>
            <person name="Pelin A."/>
            <person name="Henrissat B."/>
            <person name="Reynolds N.K."/>
            <person name="Benny G.L."/>
            <person name="Smith M.E."/>
            <person name="James T.Y."/>
            <person name="Grigoriev I.V."/>
        </authorList>
    </citation>
    <scope>NUCLEOTIDE SEQUENCE [LARGE SCALE GENOMIC DNA]</scope>
    <source>
        <strain evidence="4">Baker2002</strain>
    </source>
</reference>
<gene>
    <name evidence="3" type="ORF">METBISCDRAFT_21008</name>
</gene>
<dbReference type="GO" id="GO:0009228">
    <property type="term" value="P:thiamine biosynthetic process"/>
    <property type="evidence" value="ECO:0007669"/>
    <property type="project" value="TreeGrafter"/>
</dbReference>
<dbReference type="Gene3D" id="3.40.1190.20">
    <property type="match status" value="1"/>
</dbReference>
<accession>A0A4P9ZKQ4</accession>
<sequence length="325" mass="36807">MLTQAAAEVLACQVEYLRKNQIKLVVDPVMVATSGSRLTHGDAIDIFIHKIVPSAFVCMPNFAEAEYLSSVFVAVDRIVRKVIQGMVLSKLIKHKHGSLFNLKTHELVKDSWKKYTEHKFVALLATNQLPFEDFLFYLKQGFYYLLNYARMHSVAISLAPNDDKIEAQSQILKLRSTYNIDYNSADLDRELIPAPACLTFCDYLIKAGKMEDFLGIKVALAPCLHGYAEAGAYGQKIRDGHDRSLGVLALQAQSDIYSSWLTDYTAEWYLEAHQNGIDALDLLLEATPMSEQRLMKMCKMFKDVMDSEISFCNEIVKRVERAIVD</sequence>
<dbReference type="OrthoDB" id="10028886at2759"/>
<dbReference type="PANTHER" id="PTHR20858">
    <property type="entry name" value="PHOSPHOMETHYLPYRIMIDINE KINASE"/>
    <property type="match status" value="1"/>
</dbReference>
<dbReference type="Pfam" id="PF03070">
    <property type="entry name" value="TENA_THI-4"/>
    <property type="match status" value="1"/>
</dbReference>
<evidence type="ECO:0000313" key="3">
    <source>
        <dbReference type="EMBL" id="RKP32740.1"/>
    </source>
</evidence>